<evidence type="ECO:0000256" key="1">
    <source>
        <dbReference type="ARBA" id="ARBA00022679"/>
    </source>
</evidence>
<dbReference type="HAMAP" id="MF_01659">
    <property type="entry name" value="MenD"/>
    <property type="match status" value="1"/>
</dbReference>
<accession>A0A9D1H9H6</accession>
<dbReference type="NCBIfam" id="TIGR00173">
    <property type="entry name" value="menD"/>
    <property type="match status" value="1"/>
</dbReference>
<reference evidence="7" key="2">
    <citation type="journal article" date="2021" name="PeerJ">
        <title>Extensive microbial diversity within the chicken gut microbiome revealed by metagenomics and culture.</title>
        <authorList>
            <person name="Gilroy R."/>
            <person name="Ravi A."/>
            <person name="Getino M."/>
            <person name="Pursley I."/>
            <person name="Horton D.L."/>
            <person name="Alikhan N.F."/>
            <person name="Baker D."/>
            <person name="Gharbi K."/>
            <person name="Hall N."/>
            <person name="Watson M."/>
            <person name="Adriaenssens E.M."/>
            <person name="Foster-Nyarko E."/>
            <person name="Jarju S."/>
            <person name="Secka A."/>
            <person name="Antonio M."/>
            <person name="Oren A."/>
            <person name="Chaudhuri R.R."/>
            <person name="La Ragione R."/>
            <person name="Hildebrand F."/>
            <person name="Pallen M.J."/>
        </authorList>
    </citation>
    <scope>NUCLEOTIDE SEQUENCE</scope>
    <source>
        <strain evidence="7">1383</strain>
    </source>
</reference>
<keyword evidence="2" id="KW-0479">Metal-binding</keyword>
<dbReference type="GO" id="GO:0046872">
    <property type="term" value="F:metal ion binding"/>
    <property type="evidence" value="ECO:0007669"/>
    <property type="project" value="UniProtKB-KW"/>
</dbReference>
<dbReference type="PANTHER" id="PTHR42916">
    <property type="entry name" value="2-SUCCINYL-5-ENOLPYRUVYL-6-HYDROXY-3-CYCLOHEXENE-1-CARBOXYLATE SYNTHASE"/>
    <property type="match status" value="1"/>
</dbReference>
<dbReference type="CDD" id="cd07037">
    <property type="entry name" value="TPP_PYR_MenD"/>
    <property type="match status" value="1"/>
</dbReference>
<dbReference type="Pfam" id="PF02776">
    <property type="entry name" value="TPP_enzyme_N"/>
    <property type="match status" value="1"/>
</dbReference>
<evidence type="ECO:0000313" key="7">
    <source>
        <dbReference type="EMBL" id="HIT98128.1"/>
    </source>
</evidence>
<proteinExistence type="inferred from homology"/>
<sequence length="538" mass="60024">RNAVLSPGSRNAPLAEEFAASPLRCFSVVDERSAAFFALGLSKEEGLPAVAVCTSGSAVLNYYPAVAEAYYSRIPLIVVSADRPADWIDQAIGQTIRQDRVLASHTVYNTTLREGDDPQTSWYNRREISAAIHAALRESAPVHINIPLSEPLYQTIDLPEGAPAPILTQEPATATTLSPESREDILRLWQESRRKMILVGASRRSETLERLLGRLARESDTVVLCETTSNLHGEDFFEHIDRIVLPLPPDTASALYPDLLITCGGMVVSKKIKTFLKAASPRYHLHVSPYTWPDTYMSLTHRIPMSGEAFFPLLYGAESTGEGYLRAWKQLDQDRERAHREYCQRAPYSDFKVWELLSRALPPHTHLEVANSAAIRYNQLFPLPEGVTVGCNRGTSGIDGSTSTAVGAAVALSPRPVTLVSGDLAFLYDNNALWNDYIPAEMRIVVINNGGGGIFRILNGARTCPICSRYLQATHRKSIEPLARLHDWEYRAADDTESLRDALRDFWEPSSRPRMLEVFTRQEDNDEVLRGYFSYLSE</sequence>
<dbReference type="Proteomes" id="UP000824161">
    <property type="component" value="Unassembled WGS sequence"/>
</dbReference>
<evidence type="ECO:0000256" key="2">
    <source>
        <dbReference type="ARBA" id="ARBA00022723"/>
    </source>
</evidence>
<feature type="domain" description="Thiamine pyrophosphate enzyme N-terminal TPP-binding" evidence="6">
    <location>
        <begin position="4"/>
        <end position="92"/>
    </location>
</feature>
<keyword evidence="3" id="KW-0460">Magnesium</keyword>
<dbReference type="PIRSF" id="PIRSF004983">
    <property type="entry name" value="MenD"/>
    <property type="match status" value="1"/>
</dbReference>
<evidence type="ECO:0000259" key="6">
    <source>
        <dbReference type="Pfam" id="PF02776"/>
    </source>
</evidence>
<dbReference type="EC" id="2.2.1.9" evidence="7"/>
<keyword evidence="5" id="KW-0464">Manganese</keyword>
<evidence type="ECO:0000313" key="8">
    <source>
        <dbReference type="Proteomes" id="UP000824161"/>
    </source>
</evidence>
<dbReference type="InterPro" id="IPR012001">
    <property type="entry name" value="Thiamin_PyroP_enz_TPP-bd_dom"/>
</dbReference>
<evidence type="ECO:0000256" key="5">
    <source>
        <dbReference type="ARBA" id="ARBA00023211"/>
    </source>
</evidence>
<reference evidence="7" key="1">
    <citation type="submission" date="2020-10" db="EMBL/GenBank/DDBJ databases">
        <authorList>
            <person name="Gilroy R."/>
        </authorList>
    </citation>
    <scope>NUCLEOTIDE SEQUENCE</scope>
    <source>
        <strain evidence="7">1383</strain>
    </source>
</reference>
<dbReference type="AlphaFoldDB" id="A0A9D1H9H6"/>
<dbReference type="PANTHER" id="PTHR42916:SF1">
    <property type="entry name" value="PROTEIN PHYLLO, CHLOROPLASTIC"/>
    <property type="match status" value="1"/>
</dbReference>
<name>A0A9D1H9H6_9FLAO</name>
<dbReference type="Gene3D" id="3.40.50.1220">
    <property type="entry name" value="TPP-binding domain"/>
    <property type="match status" value="1"/>
</dbReference>
<evidence type="ECO:0000256" key="4">
    <source>
        <dbReference type="ARBA" id="ARBA00023052"/>
    </source>
</evidence>
<protein>
    <submittedName>
        <fullName evidence="7">2-succinyl-5-enolpyruvyl-6-hydroxy-3-cyclohexene-1-carboxylic-acid synthase</fullName>
        <ecNumber evidence="7">2.2.1.9</ecNumber>
    </submittedName>
</protein>
<gene>
    <name evidence="7" type="primary">menD</name>
    <name evidence="7" type="ORF">IAC44_04735</name>
</gene>
<dbReference type="SUPFAM" id="SSF52518">
    <property type="entry name" value="Thiamin diphosphate-binding fold (THDP-binding)"/>
    <property type="match status" value="2"/>
</dbReference>
<keyword evidence="1 7" id="KW-0808">Transferase</keyword>
<dbReference type="GO" id="GO:0070204">
    <property type="term" value="F:2-succinyl-5-enolpyruvyl-6-hydroxy-3-cyclohexene-1-carboxylic-acid synthase activity"/>
    <property type="evidence" value="ECO:0007669"/>
    <property type="project" value="UniProtKB-EC"/>
</dbReference>
<comment type="caution">
    <text evidence="7">The sequence shown here is derived from an EMBL/GenBank/DDBJ whole genome shotgun (WGS) entry which is preliminary data.</text>
</comment>
<dbReference type="Gene3D" id="3.40.50.970">
    <property type="match status" value="2"/>
</dbReference>
<evidence type="ECO:0000256" key="3">
    <source>
        <dbReference type="ARBA" id="ARBA00022842"/>
    </source>
</evidence>
<feature type="non-terminal residue" evidence="7">
    <location>
        <position position="1"/>
    </location>
</feature>
<dbReference type="CDD" id="cd02009">
    <property type="entry name" value="TPP_SHCHC_synthase"/>
    <property type="match status" value="1"/>
</dbReference>
<dbReference type="InterPro" id="IPR004433">
    <property type="entry name" value="MenaQ_synth_MenD"/>
</dbReference>
<organism evidence="7 8">
    <name type="scientific">Candidatus Merdimorpha stercoravium</name>
    <dbReference type="NCBI Taxonomy" id="2840863"/>
    <lineage>
        <taxon>Bacteria</taxon>
        <taxon>Pseudomonadati</taxon>
        <taxon>Bacteroidota</taxon>
        <taxon>Flavobacteriia</taxon>
        <taxon>Flavobacteriales</taxon>
        <taxon>Candidatus Merdimorpha</taxon>
    </lineage>
</organism>
<keyword evidence="4" id="KW-0786">Thiamine pyrophosphate</keyword>
<dbReference type="GO" id="GO:0009234">
    <property type="term" value="P:menaquinone biosynthetic process"/>
    <property type="evidence" value="ECO:0007669"/>
    <property type="project" value="InterPro"/>
</dbReference>
<dbReference type="EMBL" id="DVLY01000112">
    <property type="protein sequence ID" value="HIT98128.1"/>
    <property type="molecule type" value="Genomic_DNA"/>
</dbReference>
<dbReference type="GO" id="GO:0030976">
    <property type="term" value="F:thiamine pyrophosphate binding"/>
    <property type="evidence" value="ECO:0007669"/>
    <property type="project" value="InterPro"/>
</dbReference>
<dbReference type="InterPro" id="IPR029061">
    <property type="entry name" value="THDP-binding"/>
</dbReference>